<protein>
    <recommendedName>
        <fullName evidence="4">Zn(2)-C6 fungal-type domain-containing protein</fullName>
    </recommendedName>
</protein>
<dbReference type="PANTHER" id="PTHR37534">
    <property type="entry name" value="TRANSCRIPTIONAL ACTIVATOR PROTEIN UGA3"/>
    <property type="match status" value="1"/>
</dbReference>
<dbReference type="Proteomes" id="UP000242525">
    <property type="component" value="Unassembled WGS sequence"/>
</dbReference>
<dbReference type="CDD" id="cd00067">
    <property type="entry name" value="GAL4"/>
    <property type="match status" value="1"/>
</dbReference>
<organism evidence="5 6">
    <name type="scientific">Geotrichum candidum</name>
    <name type="common">Oospora lactis</name>
    <name type="synonym">Dipodascus geotrichum</name>
    <dbReference type="NCBI Taxonomy" id="1173061"/>
    <lineage>
        <taxon>Eukaryota</taxon>
        <taxon>Fungi</taxon>
        <taxon>Dikarya</taxon>
        <taxon>Ascomycota</taxon>
        <taxon>Saccharomycotina</taxon>
        <taxon>Dipodascomycetes</taxon>
        <taxon>Dipodascales</taxon>
        <taxon>Dipodascaceae</taxon>
        <taxon>Geotrichum</taxon>
    </lineage>
</organism>
<evidence type="ECO:0000256" key="2">
    <source>
        <dbReference type="ARBA" id="ARBA00023242"/>
    </source>
</evidence>
<feature type="compositionally biased region" description="Polar residues" evidence="3">
    <location>
        <begin position="702"/>
        <end position="719"/>
    </location>
</feature>
<dbReference type="SUPFAM" id="SSF57701">
    <property type="entry name" value="Zn2/Cys6 DNA-binding domain"/>
    <property type="match status" value="1"/>
</dbReference>
<keyword evidence="6" id="KW-1185">Reference proteome</keyword>
<accession>A0A0J9XI64</accession>
<dbReference type="AlphaFoldDB" id="A0A0J9XI64"/>
<dbReference type="GO" id="GO:0000976">
    <property type="term" value="F:transcription cis-regulatory region binding"/>
    <property type="evidence" value="ECO:0007669"/>
    <property type="project" value="TreeGrafter"/>
</dbReference>
<feature type="domain" description="Zn(2)-C6 fungal-type" evidence="4">
    <location>
        <begin position="25"/>
        <end position="53"/>
    </location>
</feature>
<evidence type="ECO:0000259" key="4">
    <source>
        <dbReference type="PROSITE" id="PS50048"/>
    </source>
</evidence>
<dbReference type="GO" id="GO:0045944">
    <property type="term" value="P:positive regulation of transcription by RNA polymerase II"/>
    <property type="evidence" value="ECO:0007669"/>
    <property type="project" value="TreeGrafter"/>
</dbReference>
<proteinExistence type="predicted"/>
<dbReference type="InterPro" id="IPR021858">
    <property type="entry name" value="Fun_TF"/>
</dbReference>
<dbReference type="OrthoDB" id="3598904at2759"/>
<reference evidence="5" key="1">
    <citation type="submission" date="2014-03" db="EMBL/GenBank/DDBJ databases">
        <authorList>
            <person name="Casaregola S."/>
        </authorList>
    </citation>
    <scope>NUCLEOTIDE SEQUENCE [LARGE SCALE GENOMIC DNA]</scope>
    <source>
        <strain evidence="5">CLIB 918</strain>
    </source>
</reference>
<feature type="compositionally biased region" description="Polar residues" evidence="3">
    <location>
        <begin position="683"/>
        <end position="692"/>
    </location>
</feature>
<dbReference type="PROSITE" id="PS00463">
    <property type="entry name" value="ZN2_CY6_FUNGAL_1"/>
    <property type="match status" value="1"/>
</dbReference>
<comment type="subcellular location">
    <subcellularLocation>
        <location evidence="1">Nucleus</location>
    </subcellularLocation>
</comment>
<dbReference type="Pfam" id="PF11951">
    <property type="entry name" value="Fungal_trans_2"/>
    <property type="match status" value="1"/>
</dbReference>
<evidence type="ECO:0000313" key="5">
    <source>
        <dbReference type="EMBL" id="CDO56992.1"/>
    </source>
</evidence>
<feature type="compositionally biased region" description="Low complexity" evidence="3">
    <location>
        <begin position="131"/>
        <end position="154"/>
    </location>
</feature>
<comment type="caution">
    <text evidence="5">The sequence shown here is derived from an EMBL/GenBank/DDBJ whole genome shotgun (WGS) entry which is preliminary data.</text>
</comment>
<gene>
    <name evidence="5" type="ORF">BN980_GECA18s00615g</name>
</gene>
<dbReference type="GO" id="GO:0005634">
    <property type="term" value="C:nucleus"/>
    <property type="evidence" value="ECO:0007669"/>
    <property type="project" value="UniProtKB-SubCell"/>
</dbReference>
<dbReference type="STRING" id="1173061.A0A0J9XI64"/>
<dbReference type="GO" id="GO:0008270">
    <property type="term" value="F:zinc ion binding"/>
    <property type="evidence" value="ECO:0007669"/>
    <property type="project" value="InterPro"/>
</dbReference>
<dbReference type="PANTHER" id="PTHR37534:SF23">
    <property type="entry name" value="ZN(II)2CYS6 TRANSCRIPTION FACTOR (EUROFUNG)"/>
    <property type="match status" value="1"/>
</dbReference>
<dbReference type="Pfam" id="PF00172">
    <property type="entry name" value="Zn_clus"/>
    <property type="match status" value="1"/>
</dbReference>
<sequence>MSESAAPEKPETLEKELPRRRTKTGCLTCRKRRIKCDEGKPHCNRCIKTNRKCEGYKVRLDFREGLSAKRRNPKHETAYEQLPVAPVSLQIPNVSMQSVDLEIVQHDPNAFGHAVKRKKKSSSRSDDKRSPLQLPTPSSATTTPSSRTSSTHTVSSLLRVDPYPSLQSTASLRFPQLLHNIVHTNQQILNDTTVGLYTPNATHSPLMTEKIFFLFNYFVNNFGSSMTIISRSPFVPNLLVSNITDRRGLENFWTYDVPLMALNSPHVLNAILALASVQYMNSTEPKYNNYEFNGMEYYQAAVRGLREDLKLQRHTDSLAALTTCLMLAFFETMYGDLTQWYKHMSGARDIIKAIDLGRLAASAGPIYEHGPVTYLNVQNIHAIHACDLLSSFLHMELMQSAIGRTQLLLPIKFWEQIPLRHGHDRGVYMYDLLLKISTKLTSWVAGETERKEKLYKDTPEQPYSFEHPDQVLADLGEARRSWNGIRLELQQFENDYSEYLRPLPLRGPPIITPFGPSNNYASSIDHFFVILLNMSWLILKRNNPDVPGHGFQTLRYTAKDGVPNMLEILRALPPTVPGFFGHIGNESLHPGQTVRLLVDTCVPIFFAAVQIREDIQQTWILNWLIQCHKYTGWNTINNIIAGIKKAWMFQKTSIVEIAKTTYTPPNLSAGSAISPSSEHDTPSTHPGSSPITSPGLPDPKASNVTAEPSIAENTESSLIETARGLL</sequence>
<dbReference type="SMART" id="SM00066">
    <property type="entry name" value="GAL4"/>
    <property type="match status" value="1"/>
</dbReference>
<feature type="region of interest" description="Disordered" evidence="3">
    <location>
        <begin position="668"/>
        <end position="726"/>
    </location>
</feature>
<keyword evidence="2" id="KW-0539">Nucleus</keyword>
<dbReference type="PROSITE" id="PS50048">
    <property type="entry name" value="ZN2_CY6_FUNGAL_2"/>
    <property type="match status" value="1"/>
</dbReference>
<evidence type="ECO:0000256" key="3">
    <source>
        <dbReference type="SAM" id="MobiDB-lite"/>
    </source>
</evidence>
<dbReference type="InterPro" id="IPR036864">
    <property type="entry name" value="Zn2-C6_fun-type_DNA-bd_sf"/>
</dbReference>
<evidence type="ECO:0000313" key="6">
    <source>
        <dbReference type="Proteomes" id="UP000242525"/>
    </source>
</evidence>
<dbReference type="GO" id="GO:0000981">
    <property type="term" value="F:DNA-binding transcription factor activity, RNA polymerase II-specific"/>
    <property type="evidence" value="ECO:0007669"/>
    <property type="project" value="InterPro"/>
</dbReference>
<dbReference type="CDD" id="cd12148">
    <property type="entry name" value="fungal_TF_MHR"/>
    <property type="match status" value="1"/>
</dbReference>
<dbReference type="InterPro" id="IPR001138">
    <property type="entry name" value="Zn2Cys6_DnaBD"/>
</dbReference>
<name>A0A0J9XI64_GEOCN</name>
<dbReference type="Gene3D" id="4.10.240.10">
    <property type="entry name" value="Zn(2)-C6 fungal-type DNA-binding domain"/>
    <property type="match status" value="1"/>
</dbReference>
<evidence type="ECO:0000256" key="1">
    <source>
        <dbReference type="ARBA" id="ARBA00004123"/>
    </source>
</evidence>
<dbReference type="EMBL" id="CCBN010000018">
    <property type="protein sequence ID" value="CDO56992.1"/>
    <property type="molecule type" value="Genomic_DNA"/>
</dbReference>
<feature type="region of interest" description="Disordered" evidence="3">
    <location>
        <begin position="110"/>
        <end position="154"/>
    </location>
</feature>